<feature type="transmembrane region" description="Helical" evidence="6">
    <location>
        <begin position="183"/>
        <end position="204"/>
    </location>
</feature>
<dbReference type="Proteomes" id="UP000606974">
    <property type="component" value="Unassembled WGS sequence"/>
</dbReference>
<feature type="transmembrane region" description="Helical" evidence="6">
    <location>
        <begin position="476"/>
        <end position="494"/>
    </location>
</feature>
<gene>
    <name evidence="8" type="ORF">GJ744_001358</name>
</gene>
<dbReference type="EMBL" id="JAACFV010000012">
    <property type="protein sequence ID" value="KAF7512423.1"/>
    <property type="molecule type" value="Genomic_DNA"/>
</dbReference>
<accession>A0A8H7ANK8</accession>
<feature type="transmembrane region" description="Helical" evidence="6">
    <location>
        <begin position="216"/>
        <end position="233"/>
    </location>
</feature>
<dbReference type="PANTHER" id="PTHR22911:SF6">
    <property type="entry name" value="SOLUTE CARRIER FAMILY 35 MEMBER G1"/>
    <property type="match status" value="1"/>
</dbReference>
<evidence type="ECO:0000256" key="5">
    <source>
        <dbReference type="SAM" id="MobiDB-lite"/>
    </source>
</evidence>
<feature type="region of interest" description="Disordered" evidence="5">
    <location>
        <begin position="281"/>
        <end position="300"/>
    </location>
</feature>
<feature type="transmembrane region" description="Helical" evidence="6">
    <location>
        <begin position="118"/>
        <end position="138"/>
    </location>
</feature>
<keyword evidence="9" id="KW-1185">Reference proteome</keyword>
<feature type="transmembrane region" description="Helical" evidence="6">
    <location>
        <begin position="500"/>
        <end position="517"/>
    </location>
</feature>
<feature type="region of interest" description="Disordered" evidence="5">
    <location>
        <begin position="1"/>
        <end position="55"/>
    </location>
</feature>
<comment type="caution">
    <text evidence="8">The sequence shown here is derived from an EMBL/GenBank/DDBJ whole genome shotgun (WGS) entry which is preliminary data.</text>
</comment>
<sequence length="584" mass="63045">MSMSSSRILPEHWQPTCSSSPLLAQNGLPGPSREARWKGQSLDTPGSNIHPRPSLESTYSQVSELAVHFAELRHARQPLLSSSHNNTWRPFPVALAASHHRHGIRGFLDAFWLRNKGVVLVLLAMVFGSGMNVAARLLETDGGHGKAMHPFQILFARMSITVLLTLFYGFYTRIPNFPFGSKAVRLLLIARGVGGFFGVFGMYWSLLYLPLAEATVLTFLAPILTCYACSLLIKEETFSRQQQIAGFLSLVGVVFIARPGSLLMSSDAHQDAGHNLSMVHSNTTSPVSATSPPSSNASQPTQHQHLLAVLFAMVGVLGATTALTTIRKIGTRAHPLISVNYFSSWCTIVSSVAVLAAPSVGFRLPANVQEWGLLIMLGMFGFVMQFLLTAGLAYGGPASSDNRRADGEIPPNTTPEEVGAVSGDVAYGDEEAGRESGRGRIYPPQETSADVTAKSISAATATAAASKGSGTRATSMLYTQMLFALAFDKCIWGISPGWSSWVGSVIILACAVWVAAARDLQTKKTGKSDFDGEHHEDGENFEFREREKSRKGNGEHVQERGEEQRLIHCPLQDGEEGGAEDGRS</sequence>
<dbReference type="Pfam" id="PF00892">
    <property type="entry name" value="EamA"/>
    <property type="match status" value="1"/>
</dbReference>
<feature type="transmembrane region" description="Helical" evidence="6">
    <location>
        <begin position="306"/>
        <end position="326"/>
    </location>
</feature>
<keyword evidence="4 6" id="KW-0472">Membrane</keyword>
<proteinExistence type="predicted"/>
<feature type="region of interest" description="Disordered" evidence="5">
    <location>
        <begin position="523"/>
        <end position="584"/>
    </location>
</feature>
<evidence type="ECO:0000256" key="2">
    <source>
        <dbReference type="ARBA" id="ARBA00022692"/>
    </source>
</evidence>
<dbReference type="GO" id="GO:0016020">
    <property type="term" value="C:membrane"/>
    <property type="evidence" value="ECO:0007669"/>
    <property type="project" value="UniProtKB-SubCell"/>
</dbReference>
<evidence type="ECO:0000313" key="9">
    <source>
        <dbReference type="Proteomes" id="UP000606974"/>
    </source>
</evidence>
<reference evidence="8" key="1">
    <citation type="submission" date="2020-02" db="EMBL/GenBank/DDBJ databases">
        <authorList>
            <person name="Palmer J.M."/>
        </authorList>
    </citation>
    <scope>NUCLEOTIDE SEQUENCE</scope>
    <source>
        <strain evidence="8">EPUS1.4</strain>
        <tissue evidence="8">Thallus</tissue>
    </source>
</reference>
<feature type="domain" description="EamA" evidence="7">
    <location>
        <begin position="116"/>
        <end position="257"/>
    </location>
</feature>
<dbReference type="InterPro" id="IPR037185">
    <property type="entry name" value="EmrE-like"/>
</dbReference>
<protein>
    <recommendedName>
        <fullName evidence="7">EamA domain-containing protein</fullName>
    </recommendedName>
</protein>
<feature type="transmembrane region" description="Helical" evidence="6">
    <location>
        <begin position="245"/>
        <end position="264"/>
    </location>
</feature>
<evidence type="ECO:0000256" key="6">
    <source>
        <dbReference type="SAM" id="Phobius"/>
    </source>
</evidence>
<dbReference type="PANTHER" id="PTHR22911">
    <property type="entry name" value="ACYL-MALONYL CONDENSING ENZYME-RELATED"/>
    <property type="match status" value="1"/>
</dbReference>
<feature type="transmembrane region" description="Helical" evidence="6">
    <location>
        <begin position="338"/>
        <end position="359"/>
    </location>
</feature>
<dbReference type="SUPFAM" id="SSF103481">
    <property type="entry name" value="Multidrug resistance efflux transporter EmrE"/>
    <property type="match status" value="1"/>
</dbReference>
<keyword evidence="2 6" id="KW-0812">Transmembrane</keyword>
<keyword evidence="3 6" id="KW-1133">Transmembrane helix</keyword>
<comment type="subcellular location">
    <subcellularLocation>
        <location evidence="1">Endoplasmic reticulum membrane</location>
        <topology evidence="1">Multi-pass membrane protein</topology>
    </subcellularLocation>
</comment>
<name>A0A8H7ANK8_9EURO</name>
<evidence type="ECO:0000259" key="7">
    <source>
        <dbReference type="Pfam" id="PF00892"/>
    </source>
</evidence>
<feature type="transmembrane region" description="Helical" evidence="6">
    <location>
        <begin position="150"/>
        <end position="171"/>
    </location>
</feature>
<evidence type="ECO:0000256" key="3">
    <source>
        <dbReference type="ARBA" id="ARBA00022989"/>
    </source>
</evidence>
<feature type="compositionally biased region" description="Acidic residues" evidence="5">
    <location>
        <begin position="573"/>
        <end position="584"/>
    </location>
</feature>
<evidence type="ECO:0000256" key="1">
    <source>
        <dbReference type="ARBA" id="ARBA00004477"/>
    </source>
</evidence>
<dbReference type="InterPro" id="IPR000620">
    <property type="entry name" value="EamA_dom"/>
</dbReference>
<feature type="transmembrane region" description="Helical" evidence="6">
    <location>
        <begin position="371"/>
        <end position="394"/>
    </location>
</feature>
<organism evidence="8 9">
    <name type="scientific">Endocarpon pusillum</name>
    <dbReference type="NCBI Taxonomy" id="364733"/>
    <lineage>
        <taxon>Eukaryota</taxon>
        <taxon>Fungi</taxon>
        <taxon>Dikarya</taxon>
        <taxon>Ascomycota</taxon>
        <taxon>Pezizomycotina</taxon>
        <taxon>Eurotiomycetes</taxon>
        <taxon>Chaetothyriomycetidae</taxon>
        <taxon>Verrucariales</taxon>
        <taxon>Verrucariaceae</taxon>
        <taxon>Endocarpon</taxon>
    </lineage>
</organism>
<feature type="region of interest" description="Disordered" evidence="5">
    <location>
        <begin position="402"/>
        <end position="423"/>
    </location>
</feature>
<dbReference type="OrthoDB" id="306876at2759"/>
<feature type="compositionally biased region" description="Basic and acidic residues" evidence="5">
    <location>
        <begin position="523"/>
        <end position="566"/>
    </location>
</feature>
<evidence type="ECO:0000313" key="8">
    <source>
        <dbReference type="EMBL" id="KAF7512423.1"/>
    </source>
</evidence>
<dbReference type="AlphaFoldDB" id="A0A8H7ANK8"/>
<evidence type="ECO:0000256" key="4">
    <source>
        <dbReference type="ARBA" id="ARBA00023136"/>
    </source>
</evidence>